<evidence type="ECO:0000313" key="1">
    <source>
        <dbReference type="EMBL" id="KAJ1896332.1"/>
    </source>
</evidence>
<gene>
    <name evidence="1" type="ORF">LPJ66_004059</name>
</gene>
<protein>
    <submittedName>
        <fullName evidence="1">Uncharacterized protein</fullName>
    </submittedName>
</protein>
<comment type="caution">
    <text evidence="1">The sequence shown here is derived from an EMBL/GenBank/DDBJ whole genome shotgun (WGS) entry which is preliminary data.</text>
</comment>
<accession>A0ACC1IID3</accession>
<sequence length="730" mass="79619">MQQTTNNESSSSSRSSITSGGGIQNTGMPKDAQFHHQQQQQHQHQSQPQPQQMAPPLSSSAVHHHHYQQFEQQQQQHQQQHHLGTDSKSPTADDSAEKKDDKSAPVRKRLSLACTTCRQRKVKCDGGRPSCRTCAKFNWPCVYQPSNRKRGPRPRALALMDGSIPYMNRSHWPASHSYYVYGFPGQSPPPPPPQHYMAPFFGQPPDAPMNGAPVRMEASLMQPGGYNHDTYTTYGDYMTNSGSIRIRPPPPMRSPVNQSAPHMPMRVHPRQHYPHRIPGPMGMSGPPLPPPLVMPQRQAQHHHPHHIQPPPHATRPLMQYAEQNAHGQMAGHRAQSPFSPTSSAGFSPHSGQPLYTLPEPHLFSLATSAAPVHRYAQKLTSPVQISPSNAGQPPLQSPVMHAQYADSRQRGAQGSDARRNDPGSALSLASASDNNTSAAVSLKLIGEGSRQMGAYIVSRNAEAESEVLGGISSSRNSGGSGGGLPNRSSLRSPAPQRMHSSAQSRDSASNYAPDMQPQSTNASMHLSAIYAKGKADITNRSVESSNGVRFAHPQPSTPANLSGHRQAQPMCVKDDSTLSLPMQRSENSRAAVETPMSVPIPSTAAFPPSRLHYTDKQQHYRGQYQQSSVRHSLPEPEPHIVQRQEHVCSPQISPKPALFGSGDSRPRLPPLSEVFGRDYQFMRSPDNLSLAAEVLVLPLASAGIRSEHPTPSLAHGKDSFRGSEASKMGC</sequence>
<reference evidence="1" key="1">
    <citation type="submission" date="2022-07" db="EMBL/GenBank/DDBJ databases">
        <title>Phylogenomic reconstructions and comparative analyses of Kickxellomycotina fungi.</title>
        <authorList>
            <person name="Reynolds N.K."/>
            <person name="Stajich J.E."/>
            <person name="Barry K."/>
            <person name="Grigoriev I.V."/>
            <person name="Crous P."/>
            <person name="Smith M.E."/>
        </authorList>
    </citation>
    <scope>NUCLEOTIDE SEQUENCE</scope>
    <source>
        <strain evidence="1">Benny 63K</strain>
    </source>
</reference>
<keyword evidence="2" id="KW-1185">Reference proteome</keyword>
<proteinExistence type="predicted"/>
<dbReference type="Proteomes" id="UP001150581">
    <property type="component" value="Unassembled WGS sequence"/>
</dbReference>
<name>A0ACC1IID3_9FUNG</name>
<dbReference type="EMBL" id="JANBPG010000459">
    <property type="protein sequence ID" value="KAJ1896332.1"/>
    <property type="molecule type" value="Genomic_DNA"/>
</dbReference>
<organism evidence="1 2">
    <name type="scientific">Kickxella alabastrina</name>
    <dbReference type="NCBI Taxonomy" id="61397"/>
    <lineage>
        <taxon>Eukaryota</taxon>
        <taxon>Fungi</taxon>
        <taxon>Fungi incertae sedis</taxon>
        <taxon>Zoopagomycota</taxon>
        <taxon>Kickxellomycotina</taxon>
        <taxon>Kickxellomycetes</taxon>
        <taxon>Kickxellales</taxon>
        <taxon>Kickxellaceae</taxon>
        <taxon>Kickxella</taxon>
    </lineage>
</organism>
<evidence type="ECO:0000313" key="2">
    <source>
        <dbReference type="Proteomes" id="UP001150581"/>
    </source>
</evidence>